<keyword evidence="2" id="KW-1185">Reference proteome</keyword>
<evidence type="ECO:0008006" key="3">
    <source>
        <dbReference type="Google" id="ProtNLM"/>
    </source>
</evidence>
<comment type="caution">
    <text evidence="1">The sequence shown here is derived from an EMBL/GenBank/DDBJ whole genome shotgun (WGS) entry which is preliminary data.</text>
</comment>
<dbReference type="EMBL" id="JAIFZO010000002">
    <property type="protein sequence ID" value="MCX4235993.1"/>
    <property type="molecule type" value="Genomic_DNA"/>
</dbReference>
<organism evidence="1 2">
    <name type="scientific">Streptomyces ortus</name>
    <dbReference type="NCBI Taxonomy" id="2867268"/>
    <lineage>
        <taxon>Bacteria</taxon>
        <taxon>Bacillati</taxon>
        <taxon>Actinomycetota</taxon>
        <taxon>Actinomycetes</taxon>
        <taxon>Kitasatosporales</taxon>
        <taxon>Streptomycetaceae</taxon>
        <taxon>Streptomyces</taxon>
    </lineage>
</organism>
<sequence length="314" mass="33557">MVAALSIAALASCTSEKPQDGGQPSTSPVWMKFENSSDFVMGEPGPLALAVDNSESERSNVDVSLSLSLEHAPKGDVAIEYQDLGSSRWKDLRLSPKATGGKEGLTGTFQTALPSGRSTLKLRLTPGMRPTDSGQSIGVTARMSKARTSLAVARSSAPLTNFQVEEDSGAEYVQRGGGWSEYDFSVKNHSAVDYPRIQILAFLCEEVEGDCRAAESTSALSVQWKTADGWKDLEIPSPGPAPTSDAVQSLEDDAALVSDIPLSRDESKPLHFRIKETGDLRAGSWQGQIQLTARLKGAKSTTALSSEGIEFYVK</sequence>
<evidence type="ECO:0000313" key="2">
    <source>
        <dbReference type="Proteomes" id="UP001165590"/>
    </source>
</evidence>
<gene>
    <name evidence="1" type="ORF">K3769_25125</name>
</gene>
<protein>
    <recommendedName>
        <fullName evidence="3">Lipoprotein</fullName>
    </recommendedName>
</protein>
<evidence type="ECO:0000313" key="1">
    <source>
        <dbReference type="EMBL" id="MCX4235993.1"/>
    </source>
</evidence>
<dbReference type="RefSeq" id="WP_267028589.1">
    <property type="nucleotide sequence ID" value="NZ_JAIFZO010000002.1"/>
</dbReference>
<dbReference type="Proteomes" id="UP001165590">
    <property type="component" value="Unassembled WGS sequence"/>
</dbReference>
<accession>A0ABT3VCE0</accession>
<name>A0ABT3VCE0_9ACTN</name>
<reference evidence="1" key="1">
    <citation type="journal article" date="2022" name="bioRxiv">
        <title>Discovery and biosynthetic assessment of Streptomyces ortus sp nov. isolated from a deep-sea sponge.</title>
        <authorList>
            <person name="Williams S.E."/>
        </authorList>
    </citation>
    <scope>NUCLEOTIDE SEQUENCE</scope>
    <source>
        <strain evidence="1">A15ISP2-DRY2</strain>
    </source>
</reference>
<proteinExistence type="predicted"/>